<evidence type="ECO:0000313" key="10">
    <source>
        <dbReference type="EMBL" id="TGZ83642.1"/>
    </source>
</evidence>
<evidence type="ECO:0000256" key="5">
    <source>
        <dbReference type="ARBA" id="ARBA00022824"/>
    </source>
</evidence>
<evidence type="ECO:0000256" key="3">
    <source>
        <dbReference type="ARBA" id="ARBA00022692"/>
    </source>
</evidence>
<comment type="subcellular location">
    <subcellularLocation>
        <location evidence="1">Endoplasmic reticulum membrane</location>
        <topology evidence="1">Multi-pass membrane protein</topology>
    </subcellularLocation>
</comment>
<keyword evidence="7 9" id="KW-0472">Membrane</keyword>
<evidence type="ECO:0000256" key="6">
    <source>
        <dbReference type="ARBA" id="ARBA00022989"/>
    </source>
</evidence>
<name>A0A4S2N335_9PEZI</name>
<feature type="transmembrane region" description="Helical" evidence="9">
    <location>
        <begin position="432"/>
        <end position="450"/>
    </location>
</feature>
<feature type="transmembrane region" description="Helical" evidence="9">
    <location>
        <begin position="14"/>
        <end position="33"/>
    </location>
</feature>
<evidence type="ECO:0000256" key="7">
    <source>
        <dbReference type="ARBA" id="ARBA00023136"/>
    </source>
</evidence>
<dbReference type="GO" id="GO:0098553">
    <property type="term" value="C:lumenal side of endoplasmic reticulum membrane"/>
    <property type="evidence" value="ECO:0007669"/>
    <property type="project" value="TreeGrafter"/>
</dbReference>
<evidence type="ECO:0000256" key="9">
    <source>
        <dbReference type="SAM" id="Phobius"/>
    </source>
</evidence>
<feature type="region of interest" description="Disordered" evidence="8">
    <location>
        <begin position="462"/>
        <end position="481"/>
    </location>
</feature>
<dbReference type="GO" id="GO:0098554">
    <property type="term" value="C:cytoplasmic side of endoplasmic reticulum membrane"/>
    <property type="evidence" value="ECO:0007669"/>
    <property type="project" value="TreeGrafter"/>
</dbReference>
<dbReference type="PANTHER" id="PTHR12174">
    <property type="entry name" value="SIGNAL PEPTIDE PEPTIDASE"/>
    <property type="match status" value="1"/>
</dbReference>
<dbReference type="EMBL" id="ML220113">
    <property type="protein sequence ID" value="TGZ83642.1"/>
    <property type="molecule type" value="Genomic_DNA"/>
</dbReference>
<feature type="compositionally biased region" description="Acidic residues" evidence="8">
    <location>
        <begin position="462"/>
        <end position="472"/>
    </location>
</feature>
<dbReference type="GO" id="GO:0006465">
    <property type="term" value="P:signal peptide processing"/>
    <property type="evidence" value="ECO:0007669"/>
    <property type="project" value="TreeGrafter"/>
</dbReference>
<evidence type="ECO:0000313" key="11">
    <source>
        <dbReference type="Proteomes" id="UP000298138"/>
    </source>
</evidence>
<dbReference type="Pfam" id="PF04258">
    <property type="entry name" value="Peptidase_A22B"/>
    <property type="match status" value="1"/>
</dbReference>
<protein>
    <recommendedName>
        <fullName evidence="12">Peptidase A22B, signal peptide peptidase</fullName>
    </recommendedName>
</protein>
<feature type="compositionally biased region" description="Polar residues" evidence="8">
    <location>
        <begin position="51"/>
        <end position="60"/>
    </location>
</feature>
<keyword evidence="6 9" id="KW-1133">Transmembrane helix</keyword>
<evidence type="ECO:0000256" key="2">
    <source>
        <dbReference type="ARBA" id="ARBA00006859"/>
    </source>
</evidence>
<feature type="transmembrane region" description="Helical" evidence="9">
    <location>
        <begin position="318"/>
        <end position="342"/>
    </location>
</feature>
<dbReference type="GO" id="GO:0033619">
    <property type="term" value="P:membrane protein proteolysis"/>
    <property type="evidence" value="ECO:0007669"/>
    <property type="project" value="TreeGrafter"/>
</dbReference>
<accession>A0A4S2N335</accession>
<evidence type="ECO:0000256" key="1">
    <source>
        <dbReference type="ARBA" id="ARBA00004477"/>
    </source>
</evidence>
<organism evidence="10 11">
    <name type="scientific">Ascodesmis nigricans</name>
    <dbReference type="NCBI Taxonomy" id="341454"/>
    <lineage>
        <taxon>Eukaryota</taxon>
        <taxon>Fungi</taxon>
        <taxon>Dikarya</taxon>
        <taxon>Ascomycota</taxon>
        <taxon>Pezizomycotina</taxon>
        <taxon>Pezizomycetes</taxon>
        <taxon>Pezizales</taxon>
        <taxon>Ascodesmidaceae</taxon>
        <taxon>Ascodesmis</taxon>
    </lineage>
</organism>
<comment type="similarity">
    <text evidence="2">Belongs to the peptidase A22B family.</text>
</comment>
<feature type="transmembrane region" description="Helical" evidence="9">
    <location>
        <begin position="114"/>
        <end position="143"/>
    </location>
</feature>
<dbReference type="AlphaFoldDB" id="A0A4S2N335"/>
<keyword evidence="4" id="KW-0378">Hydrolase</keyword>
<feature type="compositionally biased region" description="Polar residues" evidence="8">
    <location>
        <begin position="560"/>
        <end position="570"/>
    </location>
</feature>
<keyword evidence="11" id="KW-1185">Reference proteome</keyword>
<evidence type="ECO:0000256" key="4">
    <source>
        <dbReference type="ARBA" id="ARBA00022801"/>
    </source>
</evidence>
<feature type="region of interest" description="Disordered" evidence="8">
    <location>
        <begin position="38"/>
        <end position="75"/>
    </location>
</feature>
<feature type="region of interest" description="Disordered" evidence="8">
    <location>
        <begin position="512"/>
        <end position="570"/>
    </location>
</feature>
<keyword evidence="3 9" id="KW-0812">Transmembrane</keyword>
<keyword evidence="5" id="KW-0256">Endoplasmic reticulum</keyword>
<feature type="transmembrane region" description="Helical" evidence="9">
    <location>
        <begin position="272"/>
        <end position="298"/>
    </location>
</feature>
<dbReference type="PANTHER" id="PTHR12174:SF23">
    <property type="entry name" value="MINOR HISTOCOMPATIBILITY ANTIGEN H13"/>
    <property type="match status" value="1"/>
</dbReference>
<sequence>MDVFHQVRPFLPTYTHLLAAALFPIFAASYNSLRRPDNTLSPSEARALRPSGSNETSSADSSDEGETESTKTGRRAENISVQDALMFPVTAGCVLGTLYLIIKYLDDPELLSRIMMWYFCGIGVFAVGQAVADSLALITGIIFPDTFRDASGRLFRAGFDSWKLMGAPEGAVAAYDVVGNSPTPKLKINKLVSTLLWKARRVLRARWILKATVMGDKTKKQLWIGDIFGPVFGAVIIGLYVLTDKHWVLTNIMGLSFSYSSLQLLSPTTFPIATLLLGLLFFYDIFFVFYTPLMVTVATKLDVPIKLLFPRPGEGEGARSLAMLGLGDVVIPGLVIAMALRFDLWRHYELQRQSLLTAVSGSSSSPLTPEAKKLLKPRYTEPAHRWTPSRYWSAAPMISFPKPYFKASLVGYIIGMVTTLVVMHVFKHAQPALLYLVPGVLGGIWTTALVKGEVKILWGYTEETEGEEEEEKKEETEDEKKRIEELRKRKEEEEERKPMVCFDVTLVRKPAPGAGLRIKKSTPPDTPPSPPMIPSSREDLIDSVSVSSDDDVDGVVPSSMWTTTVIGREE</sequence>
<gene>
    <name evidence="10" type="ORF">EX30DRAFT_361685</name>
</gene>
<dbReference type="STRING" id="341454.A0A4S2N335"/>
<evidence type="ECO:0000256" key="8">
    <source>
        <dbReference type="SAM" id="MobiDB-lite"/>
    </source>
</evidence>
<feature type="transmembrane region" description="Helical" evidence="9">
    <location>
        <begin position="84"/>
        <end position="102"/>
    </location>
</feature>
<dbReference type="InParanoid" id="A0A4S2N335"/>
<feature type="transmembrane region" description="Helical" evidence="9">
    <location>
        <begin position="222"/>
        <end position="241"/>
    </location>
</feature>
<evidence type="ECO:0008006" key="12">
    <source>
        <dbReference type="Google" id="ProtNLM"/>
    </source>
</evidence>
<reference evidence="10 11" key="1">
    <citation type="submission" date="2019-04" db="EMBL/GenBank/DDBJ databases">
        <title>Comparative genomics and transcriptomics to analyze fruiting body development in filamentous ascomycetes.</title>
        <authorList>
            <consortium name="DOE Joint Genome Institute"/>
            <person name="Lutkenhaus R."/>
            <person name="Traeger S."/>
            <person name="Breuer J."/>
            <person name="Kuo A."/>
            <person name="Lipzen A."/>
            <person name="Pangilinan J."/>
            <person name="Dilworth D."/>
            <person name="Sandor L."/>
            <person name="Poggeler S."/>
            <person name="Barry K."/>
            <person name="Grigoriev I.V."/>
            <person name="Nowrousian M."/>
        </authorList>
    </citation>
    <scope>NUCLEOTIDE SEQUENCE [LARGE SCALE GENOMIC DNA]</scope>
    <source>
        <strain evidence="10 11">CBS 389.68</strain>
    </source>
</reference>
<dbReference type="OrthoDB" id="29661at2759"/>
<dbReference type="InterPro" id="IPR007369">
    <property type="entry name" value="Peptidase_A22B_SPP"/>
</dbReference>
<dbReference type="GO" id="GO:0042500">
    <property type="term" value="F:aspartic endopeptidase activity, intramembrane cleaving"/>
    <property type="evidence" value="ECO:0007669"/>
    <property type="project" value="InterPro"/>
</dbReference>
<feature type="transmembrane region" description="Helical" evidence="9">
    <location>
        <begin position="407"/>
        <end position="426"/>
    </location>
</feature>
<proteinExistence type="inferred from homology"/>
<dbReference type="SMART" id="SM00730">
    <property type="entry name" value="PSN"/>
    <property type="match status" value="1"/>
</dbReference>
<dbReference type="InterPro" id="IPR006639">
    <property type="entry name" value="Preselin/SPP"/>
</dbReference>
<feature type="compositionally biased region" description="Pro residues" evidence="8">
    <location>
        <begin position="524"/>
        <end position="533"/>
    </location>
</feature>
<dbReference type="Proteomes" id="UP000298138">
    <property type="component" value="Unassembled WGS sequence"/>
</dbReference>